<dbReference type="InterPro" id="IPR050244">
    <property type="entry name" value="Auton_GlycylRad_Cofactor"/>
</dbReference>
<dbReference type="SUPFAM" id="SSF51998">
    <property type="entry name" value="PFL-like glycyl radical enzymes"/>
    <property type="match status" value="1"/>
</dbReference>
<dbReference type="Pfam" id="PF02901">
    <property type="entry name" value="PFL-like"/>
    <property type="match status" value="1"/>
</dbReference>
<accession>A0A1V1NYR9</accession>
<dbReference type="PANTHER" id="PTHR30191:SF0">
    <property type="entry name" value="FORMATE ACETYLTRANSFERASE 1"/>
    <property type="match status" value="1"/>
</dbReference>
<dbReference type="PANTHER" id="PTHR30191">
    <property type="entry name" value="FORMATE ACETYLTRANSFERASE"/>
    <property type="match status" value="1"/>
</dbReference>
<keyword evidence="2" id="KW-0808">Transferase</keyword>
<organism evidence="2 3">
    <name type="scientific">Candidatus Magnetoglobus multicellularis str. Araruama</name>
    <dbReference type="NCBI Taxonomy" id="890399"/>
    <lineage>
        <taxon>Bacteria</taxon>
        <taxon>Pseudomonadati</taxon>
        <taxon>Thermodesulfobacteriota</taxon>
        <taxon>Desulfobacteria</taxon>
        <taxon>Desulfobacterales</taxon>
        <taxon>Desulfobacteraceae</taxon>
        <taxon>Candidatus Magnetoglobus</taxon>
    </lineage>
</organism>
<evidence type="ECO:0000313" key="2">
    <source>
        <dbReference type="EMBL" id="ETR67698.1"/>
    </source>
</evidence>
<evidence type="ECO:0000259" key="1">
    <source>
        <dbReference type="PROSITE" id="PS51554"/>
    </source>
</evidence>
<feature type="domain" description="PFL" evidence="1">
    <location>
        <begin position="1"/>
        <end position="391"/>
    </location>
</feature>
<sequence>MHADLIQKREEVSDQIKALTDMLALGDLYGFDLSRPAGNACEAVQWLYFAYPAAAKESDGAAMSIGNITSFIDIYIERDLKTGNLTEEKAQELIDDFTIKLRIIRQLRPLEYEKIFAGDPVWVTIVLGGMGNDGRAKVTKTDFRFLQSLKNLGPAPEPNLTLLYTPRLPEAWKQFASEIAIGSSALQFENDDLMRPVAGDDYGISCCVSLLKSGSQIQYFGARCNLAKALLLAINGGREEISGQIVVPDIAVLKGKYLKYDEVQANFSKVIAWLAQKYVNIMNIIHWSHDKYYYESAQMSLLDTHLDRLMAFGIAGLSVVVDSLSAIRYSKVEIIRNRQGLSQEFKIKGEYPAFGNDDERADSLARDVIITFTSELKNSPYTEKPSPLCLY</sequence>
<comment type="caution">
    <text evidence="2">The sequence shown here is derived from an EMBL/GenBank/DDBJ whole genome shotgun (WGS) entry which is preliminary data.</text>
</comment>
<reference evidence="3" key="1">
    <citation type="submission" date="2012-11" db="EMBL/GenBank/DDBJ databases">
        <authorList>
            <person name="Lucero-Rivera Y.E."/>
            <person name="Tovar-Ramirez D."/>
        </authorList>
    </citation>
    <scope>NUCLEOTIDE SEQUENCE [LARGE SCALE GENOMIC DNA]</scope>
    <source>
        <strain evidence="3">Araruama</strain>
    </source>
</reference>
<proteinExistence type="predicted"/>
<dbReference type="InterPro" id="IPR004184">
    <property type="entry name" value="PFL_dom"/>
</dbReference>
<protein>
    <submittedName>
        <fullName evidence="2">Formate acetyltransferase</fullName>
    </submittedName>
</protein>
<dbReference type="GO" id="GO:0005829">
    <property type="term" value="C:cytosol"/>
    <property type="evidence" value="ECO:0007669"/>
    <property type="project" value="TreeGrafter"/>
</dbReference>
<evidence type="ECO:0000313" key="3">
    <source>
        <dbReference type="Proteomes" id="UP000189670"/>
    </source>
</evidence>
<dbReference type="Proteomes" id="UP000189670">
    <property type="component" value="Unassembled WGS sequence"/>
</dbReference>
<dbReference type="EMBL" id="ATBP01001256">
    <property type="protein sequence ID" value="ETR67698.1"/>
    <property type="molecule type" value="Genomic_DNA"/>
</dbReference>
<gene>
    <name evidence="2" type="ORF">OMM_11317</name>
</gene>
<dbReference type="PROSITE" id="PS51554">
    <property type="entry name" value="PFL"/>
    <property type="match status" value="1"/>
</dbReference>
<dbReference type="GO" id="GO:0008861">
    <property type="term" value="F:formate C-acetyltransferase activity"/>
    <property type="evidence" value="ECO:0007669"/>
    <property type="project" value="TreeGrafter"/>
</dbReference>
<name>A0A1V1NYR9_9BACT</name>
<dbReference type="Gene3D" id="3.20.70.20">
    <property type="match status" value="1"/>
</dbReference>
<dbReference type="AlphaFoldDB" id="A0A1V1NYR9"/>